<proteinExistence type="predicted"/>
<evidence type="ECO:0000313" key="1">
    <source>
        <dbReference type="EMBL" id="QGZ13934.1"/>
    </source>
</evidence>
<sequence length="143" mass="17121">MHLRTGNKFEYNLKNEYSLRSSARDFCSNWQDGEDDILGKLYRDYLDTEANDDKTKDPVTTKALLEYLVDMDERFTGLPTFEKDRQIFTDFLSYVTKMNELEKLQQKFRKAIEFAETVFGEDYYRQVQGIFGKVLDRYDREKN</sequence>
<reference evidence="1 2" key="1">
    <citation type="submission" date="2019-10" db="EMBL/GenBank/DDBJ databases">
        <title>Complete genome sequence of bacteriophage vB_RLeM_RL38JI.</title>
        <authorList>
            <person name="Gunathilake D."/>
            <person name="Bhat S."/>
            <person name="Yost C.K."/>
            <person name="Hynes M.F."/>
        </authorList>
    </citation>
    <scope>NUCLEOTIDE SEQUENCE [LARGE SCALE GENOMIC DNA]</scope>
</reference>
<dbReference type="EMBL" id="MN549360">
    <property type="protein sequence ID" value="QGZ13934.1"/>
    <property type="molecule type" value="Genomic_DNA"/>
</dbReference>
<accession>A0A6B9J165</accession>
<evidence type="ECO:0000313" key="2">
    <source>
        <dbReference type="Proteomes" id="UP000436513"/>
    </source>
</evidence>
<keyword evidence="2" id="KW-1185">Reference proteome</keyword>
<protein>
    <submittedName>
        <fullName evidence="1">Uncharacterized protein</fullName>
    </submittedName>
</protein>
<dbReference type="Proteomes" id="UP000436513">
    <property type="component" value="Segment"/>
</dbReference>
<name>A0A6B9J165_9CAUD</name>
<gene>
    <name evidence="1" type="ORF">RL38J1_143</name>
</gene>
<organism evidence="1 2">
    <name type="scientific">Rhizobium phage RL38J1</name>
    <dbReference type="NCBI Taxonomy" id="2663232"/>
    <lineage>
        <taxon>Viruses</taxon>
        <taxon>Duplodnaviria</taxon>
        <taxon>Heunggongvirae</taxon>
        <taxon>Uroviricota</taxon>
        <taxon>Caudoviricetes</taxon>
        <taxon>Pootjesviridae</taxon>
        <taxon>Innesvirus</taxon>
        <taxon>Innesvirus RL38J1</taxon>
    </lineage>
</organism>